<dbReference type="GO" id="GO:0048188">
    <property type="term" value="C:Set1C/COMPASS complex"/>
    <property type="evidence" value="ECO:0007669"/>
    <property type="project" value="InterPro"/>
</dbReference>
<keyword evidence="3 6" id="KW-0863">Zinc-finger</keyword>
<evidence type="ECO:0000256" key="6">
    <source>
        <dbReference type="PROSITE-ProRule" id="PRU00146"/>
    </source>
</evidence>
<dbReference type="PROSITE" id="PS01359">
    <property type="entry name" value="ZF_PHD_1"/>
    <property type="match status" value="1"/>
</dbReference>
<dbReference type="GO" id="GO:0008270">
    <property type="term" value="F:zinc ion binding"/>
    <property type="evidence" value="ECO:0007669"/>
    <property type="project" value="UniProtKB-KW"/>
</dbReference>
<evidence type="ECO:0000313" key="9">
    <source>
        <dbReference type="EMBL" id="TNV78160.1"/>
    </source>
</evidence>
<comment type="subcellular location">
    <subcellularLocation>
        <location evidence="1">Nucleus</location>
    </subcellularLocation>
</comment>
<dbReference type="InterPro" id="IPR001965">
    <property type="entry name" value="Znf_PHD"/>
</dbReference>
<evidence type="ECO:0000256" key="3">
    <source>
        <dbReference type="ARBA" id="ARBA00022771"/>
    </source>
</evidence>
<sequence>MIYIQQDPIKILNKEDKVLGFKSKLDLDTMLKVLSTYSDSDIKPSYLTKLIGKLEKSVTSVQQENTQKSSQNPSIQVTTQYSCALQESEMNKVELAYFHRAKQDNRVILSDRDACRLMKGQIVPNVNLKITDDEGQSMIRQRSSGGQGQLIKVPRECRIEISQEGAMPMQISYDDQTQSEDPNRNRVKKHFHHKHHKCHLPNCQTPRNLFKQRVGDIISKGKPSSGFKSQSAFGQKDNEGKSKSLKTLNLGPKIGIKSSSLKNQKLHFKAKSPELSFNQLTDSQKLTSLEIDHITQDQSKCHQTLVTDASPLQPTSLFDSPQLIKCSSLPPSSLNKKLYCICQQEYKSGNLMFQCEGPCAGWYHPACVNMLPQRAQELKNSKEPWVCDFCLNFQSKLKMKSNGSEREIG</sequence>
<dbReference type="OrthoDB" id="436852at2759"/>
<accession>A0A8J8NQ21</accession>
<evidence type="ECO:0000259" key="8">
    <source>
        <dbReference type="PROSITE" id="PS50016"/>
    </source>
</evidence>
<dbReference type="InterPro" id="IPR011011">
    <property type="entry name" value="Znf_FYVE_PHD"/>
</dbReference>
<gene>
    <name evidence="9" type="ORF">FGO68_gene10318</name>
</gene>
<evidence type="ECO:0000256" key="5">
    <source>
        <dbReference type="ARBA" id="ARBA00023242"/>
    </source>
</evidence>
<reference evidence="9" key="1">
    <citation type="submission" date="2019-06" db="EMBL/GenBank/DDBJ databases">
        <authorList>
            <person name="Zheng W."/>
        </authorList>
    </citation>
    <scope>NUCLEOTIDE SEQUENCE</scope>
    <source>
        <strain evidence="9">QDHG01</strain>
    </source>
</reference>
<dbReference type="EMBL" id="RRYP01010790">
    <property type="protein sequence ID" value="TNV78160.1"/>
    <property type="molecule type" value="Genomic_DNA"/>
</dbReference>
<keyword evidence="10" id="KW-1185">Reference proteome</keyword>
<keyword evidence="5" id="KW-0539">Nucleus</keyword>
<dbReference type="AlphaFoldDB" id="A0A8J8NQ21"/>
<dbReference type="SUPFAM" id="SSF57903">
    <property type="entry name" value="FYVE/PHD zinc finger"/>
    <property type="match status" value="1"/>
</dbReference>
<proteinExistence type="predicted"/>
<keyword evidence="4" id="KW-0862">Zinc</keyword>
<dbReference type="PANTHER" id="PTHR46174:SF1">
    <property type="entry name" value="CXXC-TYPE ZINC FINGER PROTEIN 1"/>
    <property type="match status" value="1"/>
</dbReference>
<dbReference type="Pfam" id="PF00628">
    <property type="entry name" value="PHD"/>
    <property type="match status" value="1"/>
</dbReference>
<evidence type="ECO:0000256" key="2">
    <source>
        <dbReference type="ARBA" id="ARBA00022723"/>
    </source>
</evidence>
<evidence type="ECO:0000313" key="10">
    <source>
        <dbReference type="Proteomes" id="UP000785679"/>
    </source>
</evidence>
<feature type="domain" description="PHD-type" evidence="8">
    <location>
        <begin position="337"/>
        <end position="393"/>
    </location>
</feature>
<dbReference type="InterPro" id="IPR019787">
    <property type="entry name" value="Znf_PHD-finger"/>
</dbReference>
<feature type="region of interest" description="Disordered" evidence="7">
    <location>
        <begin position="220"/>
        <end position="246"/>
    </location>
</feature>
<dbReference type="PROSITE" id="PS50016">
    <property type="entry name" value="ZF_PHD_2"/>
    <property type="match status" value="1"/>
</dbReference>
<protein>
    <recommendedName>
        <fullName evidence="8">PHD-type domain-containing protein</fullName>
    </recommendedName>
</protein>
<dbReference type="SMART" id="SM00249">
    <property type="entry name" value="PHD"/>
    <property type="match status" value="1"/>
</dbReference>
<evidence type="ECO:0000256" key="4">
    <source>
        <dbReference type="ARBA" id="ARBA00022833"/>
    </source>
</evidence>
<dbReference type="InterPro" id="IPR037869">
    <property type="entry name" value="Spp1/CFP1"/>
</dbReference>
<dbReference type="Gene3D" id="3.30.40.10">
    <property type="entry name" value="Zinc/RING finger domain, C3HC4 (zinc finger)"/>
    <property type="match status" value="1"/>
</dbReference>
<dbReference type="PANTHER" id="PTHR46174">
    <property type="entry name" value="CXXC-TYPE ZINC FINGER PROTEIN 1"/>
    <property type="match status" value="1"/>
</dbReference>
<dbReference type="InterPro" id="IPR019786">
    <property type="entry name" value="Zinc_finger_PHD-type_CS"/>
</dbReference>
<dbReference type="GO" id="GO:0045893">
    <property type="term" value="P:positive regulation of DNA-templated transcription"/>
    <property type="evidence" value="ECO:0007669"/>
    <property type="project" value="TreeGrafter"/>
</dbReference>
<keyword evidence="2" id="KW-0479">Metal-binding</keyword>
<name>A0A8J8NQ21_HALGN</name>
<comment type="caution">
    <text evidence="9">The sequence shown here is derived from an EMBL/GenBank/DDBJ whole genome shotgun (WGS) entry which is preliminary data.</text>
</comment>
<organism evidence="9 10">
    <name type="scientific">Halteria grandinella</name>
    <dbReference type="NCBI Taxonomy" id="5974"/>
    <lineage>
        <taxon>Eukaryota</taxon>
        <taxon>Sar</taxon>
        <taxon>Alveolata</taxon>
        <taxon>Ciliophora</taxon>
        <taxon>Intramacronucleata</taxon>
        <taxon>Spirotrichea</taxon>
        <taxon>Stichotrichia</taxon>
        <taxon>Sporadotrichida</taxon>
        <taxon>Halteriidae</taxon>
        <taxon>Halteria</taxon>
    </lineage>
</organism>
<evidence type="ECO:0000256" key="7">
    <source>
        <dbReference type="SAM" id="MobiDB-lite"/>
    </source>
</evidence>
<dbReference type="InterPro" id="IPR013083">
    <property type="entry name" value="Znf_RING/FYVE/PHD"/>
</dbReference>
<dbReference type="Proteomes" id="UP000785679">
    <property type="component" value="Unassembled WGS sequence"/>
</dbReference>
<evidence type="ECO:0000256" key="1">
    <source>
        <dbReference type="ARBA" id="ARBA00004123"/>
    </source>
</evidence>